<dbReference type="PRINTS" id="PR00455">
    <property type="entry name" value="HTHTETR"/>
</dbReference>
<dbReference type="EMBL" id="JAQGEF010000003">
    <property type="protein sequence ID" value="MDA3613878.1"/>
    <property type="molecule type" value="Genomic_DNA"/>
</dbReference>
<dbReference type="InterPro" id="IPR001647">
    <property type="entry name" value="HTH_TetR"/>
</dbReference>
<dbReference type="PANTHER" id="PTHR43479">
    <property type="entry name" value="ACREF/ENVCD OPERON REPRESSOR-RELATED"/>
    <property type="match status" value="1"/>
</dbReference>
<proteinExistence type="predicted"/>
<dbReference type="Gene3D" id="1.10.357.10">
    <property type="entry name" value="Tetracycline Repressor, domain 2"/>
    <property type="match status" value="1"/>
</dbReference>
<gene>
    <name evidence="4" type="ORF">O3P16_03600</name>
</gene>
<evidence type="ECO:0000259" key="3">
    <source>
        <dbReference type="PROSITE" id="PS50977"/>
    </source>
</evidence>
<dbReference type="SUPFAM" id="SSF46689">
    <property type="entry name" value="Homeodomain-like"/>
    <property type="match status" value="1"/>
</dbReference>
<dbReference type="InterPro" id="IPR050624">
    <property type="entry name" value="HTH-type_Tx_Regulator"/>
</dbReference>
<sequence length="201" mass="23036">MVLSKDEIIKLEILNSAQELFHKYGLKKTTMEDIAKHISKGKSTLYYYFSSKEDIFDAVIQKESDELFTETKAAIDAADSAIDKLKIYCVTKVKKLHSLSNLSNRVKLEMLEIVKNSSCKAVMRDFEKREKEVIVDILNYGISTGEFNVKIKNSVDVVALMIFSILRGFLFDTHSYHIKMNKVEECICEVIDFLLNGIKKC</sequence>
<dbReference type="Proteomes" id="UP001210231">
    <property type="component" value="Unassembled WGS sequence"/>
</dbReference>
<dbReference type="InterPro" id="IPR009057">
    <property type="entry name" value="Homeodomain-like_sf"/>
</dbReference>
<name>A0ABT4UGA6_9BACT</name>
<evidence type="ECO:0000256" key="2">
    <source>
        <dbReference type="PROSITE-ProRule" id="PRU00335"/>
    </source>
</evidence>
<dbReference type="RefSeq" id="WP_407030208.1">
    <property type="nucleotide sequence ID" value="NZ_JAQGEF010000003.1"/>
</dbReference>
<protein>
    <submittedName>
        <fullName evidence="4">TetR/AcrR family transcriptional regulator</fullName>
    </submittedName>
</protein>
<dbReference type="InterPro" id="IPR013571">
    <property type="entry name" value="Tscrpt_reg_QacR_C"/>
</dbReference>
<dbReference type="Pfam" id="PF00440">
    <property type="entry name" value="TetR_N"/>
    <property type="match status" value="1"/>
</dbReference>
<accession>A0ABT4UGA6</accession>
<evidence type="ECO:0000313" key="5">
    <source>
        <dbReference type="Proteomes" id="UP001210231"/>
    </source>
</evidence>
<feature type="DNA-binding region" description="H-T-H motif" evidence="2">
    <location>
        <begin position="30"/>
        <end position="49"/>
    </location>
</feature>
<keyword evidence="5" id="KW-1185">Reference proteome</keyword>
<evidence type="ECO:0000256" key="1">
    <source>
        <dbReference type="ARBA" id="ARBA00023125"/>
    </source>
</evidence>
<dbReference type="Pfam" id="PF08360">
    <property type="entry name" value="TetR_C_5"/>
    <property type="match status" value="1"/>
</dbReference>
<reference evidence="4 5" key="1">
    <citation type="submission" date="2022-12" db="EMBL/GenBank/DDBJ databases">
        <title>Chitinophagaceae gen. sp. nov., a new member of the family Chitinophagaceae, isolated from soil in a chemical factory.</title>
        <authorList>
            <person name="Ke Z."/>
        </authorList>
    </citation>
    <scope>NUCLEOTIDE SEQUENCE [LARGE SCALE GENOMIC DNA]</scope>
    <source>
        <strain evidence="4 5">LY-5</strain>
    </source>
</reference>
<dbReference type="PROSITE" id="PS50977">
    <property type="entry name" value="HTH_TETR_2"/>
    <property type="match status" value="1"/>
</dbReference>
<evidence type="ECO:0000313" key="4">
    <source>
        <dbReference type="EMBL" id="MDA3613878.1"/>
    </source>
</evidence>
<dbReference type="Gene3D" id="1.10.10.60">
    <property type="entry name" value="Homeodomain-like"/>
    <property type="match status" value="1"/>
</dbReference>
<feature type="domain" description="HTH tetR-type" evidence="3">
    <location>
        <begin position="7"/>
        <end position="67"/>
    </location>
</feature>
<organism evidence="4 5">
    <name type="scientific">Polluticaenibacter yanchengensis</name>
    <dbReference type="NCBI Taxonomy" id="3014562"/>
    <lineage>
        <taxon>Bacteria</taxon>
        <taxon>Pseudomonadati</taxon>
        <taxon>Bacteroidota</taxon>
        <taxon>Chitinophagia</taxon>
        <taxon>Chitinophagales</taxon>
        <taxon>Chitinophagaceae</taxon>
        <taxon>Polluticaenibacter</taxon>
    </lineage>
</organism>
<dbReference type="PANTHER" id="PTHR43479:SF11">
    <property type="entry name" value="ACREF_ENVCD OPERON REPRESSOR-RELATED"/>
    <property type="match status" value="1"/>
</dbReference>
<keyword evidence="1 2" id="KW-0238">DNA-binding</keyword>
<comment type="caution">
    <text evidence="4">The sequence shown here is derived from an EMBL/GenBank/DDBJ whole genome shotgun (WGS) entry which is preliminary data.</text>
</comment>